<evidence type="ECO:0000259" key="4">
    <source>
        <dbReference type="Pfam" id="PF01734"/>
    </source>
</evidence>
<dbReference type="SUPFAM" id="SSF52151">
    <property type="entry name" value="FabD/lysophospholipase-like"/>
    <property type="match status" value="1"/>
</dbReference>
<feature type="region of interest" description="Disordered" evidence="2">
    <location>
        <begin position="531"/>
        <end position="559"/>
    </location>
</feature>
<keyword evidence="6" id="KW-1185">Reference proteome</keyword>
<feature type="transmembrane region" description="Helical" evidence="3">
    <location>
        <begin position="202"/>
        <end position="222"/>
    </location>
</feature>
<dbReference type="InterPro" id="IPR016035">
    <property type="entry name" value="Acyl_Trfase/lysoPLipase"/>
</dbReference>
<dbReference type="RefSeq" id="WP_141642306.1">
    <property type="nucleotide sequence ID" value="NZ_VIFM01000031.1"/>
</dbReference>
<evidence type="ECO:0000256" key="1">
    <source>
        <dbReference type="ARBA" id="ARBA00023098"/>
    </source>
</evidence>
<feature type="transmembrane region" description="Helical" evidence="3">
    <location>
        <begin position="96"/>
        <end position="122"/>
    </location>
</feature>
<reference evidence="5 6" key="1">
    <citation type="submission" date="2019-06" db="EMBL/GenBank/DDBJ databases">
        <authorList>
            <person name="Livingstone P."/>
            <person name="Whitworth D."/>
        </authorList>
    </citation>
    <scope>NUCLEOTIDE SEQUENCE [LARGE SCALE GENOMIC DNA]</scope>
    <source>
        <strain evidence="5 6">AM401</strain>
    </source>
</reference>
<feature type="compositionally biased region" description="Polar residues" evidence="2">
    <location>
        <begin position="546"/>
        <end position="559"/>
    </location>
</feature>
<feature type="transmembrane region" description="Helical" evidence="3">
    <location>
        <begin position="268"/>
        <end position="287"/>
    </location>
</feature>
<keyword evidence="3" id="KW-1133">Transmembrane helix</keyword>
<dbReference type="EMBL" id="VIFM01000031">
    <property type="protein sequence ID" value="TQF15996.1"/>
    <property type="molecule type" value="Genomic_DNA"/>
</dbReference>
<keyword evidence="3" id="KW-0472">Membrane</keyword>
<proteinExistence type="predicted"/>
<evidence type="ECO:0000256" key="2">
    <source>
        <dbReference type="SAM" id="MobiDB-lite"/>
    </source>
</evidence>
<feature type="transmembrane region" description="Helical" evidence="3">
    <location>
        <begin position="294"/>
        <end position="314"/>
    </location>
</feature>
<evidence type="ECO:0000256" key="3">
    <source>
        <dbReference type="SAM" id="Phobius"/>
    </source>
</evidence>
<feature type="transmembrane region" description="Helical" evidence="3">
    <location>
        <begin position="58"/>
        <end position="76"/>
    </location>
</feature>
<feature type="domain" description="PNPLA" evidence="4">
    <location>
        <begin position="362"/>
        <end position="611"/>
    </location>
</feature>
<sequence length="969" mass="104444">MSKRRPSQRSQNAMKQRAGAALPSGAAAGTNDVLLTVPGVTRDAPRAPAWVTYLEKRLATVIALLAAGLALTNLPQVHNIVLQLPGMASLRAGGSALMAVTFWAYVVLLGAFFFLSAMWVFVPRDGFPRWMEHRNLVSRATLALCRRLVAWARFPLAFPAPERRTPRALLYGGFVVAGLALGLVGFLGLLPAPWKARDSGPGLVAALTVAVGLLGLLGPRLLAWKPSLRVLAEVVTRGLVMSLGSYFLAELLWGFFIPTIPEASFRLYTIWAIYHLLFVILCAARALDLVENVVQRAVLALALLGSGVVVVGLLDRQESLQSLPLAEGKSMSEDALFTRWVDTANRRLDLMCDGPVVFVSAAGGGSRAAIFAMLTLESLSRMQVKAPDATTERCRAQSLADHVLFISSVSGGSVASAHFSHRLAAGTLGVTVPADVPLKHAPREELASHLMDGACGLKAERLWPLSSDTLDDMFVDFNAPLLRGVVMPGVSRGGGLASFWSDYLGWPASLPDDGSVPLLFINTASARTGGRIVTGKPPLPGRLVSDGTQPEAQARSTSELTTTGDIALADAVRASANFPFVVDLPEVVDAQEHREPLIDGGVFDNTGLDTFVLLLRGLTDTERWKTNPAARAAIDQLFTQLTDRGVLFVEIDSGAKPPSLDEREASVDAIGTPLSALSRASHAFARDMADYQKAEIGRLLASKQVPMMQTRYNYGDVQLSEDASKAQRECVEENQDEVMTAWALGPKDKGRLLGQFLWQEESASNLIASHIKNLRGAAQTQRTVAFGAIQDPVAIHAHPLMEKLKDPLARKLAAEITRQLVEDQVSLQRQGTARLYNPDAPAVQVFSQVDASTPDLATSLGDGRKDAWVYLGQYLPGSNTWRTCFYCKPSQTEWSLSPQQFVGSTLESTVPSLLRDEPATGEPAAYGKPLGALGVGQHVTVKEVQDWGNLGFIWAKVSINPKDSARLKR</sequence>
<protein>
    <recommendedName>
        <fullName evidence="4">PNPLA domain-containing protein</fullName>
    </recommendedName>
</protein>
<keyword evidence="1" id="KW-0443">Lipid metabolism</keyword>
<accession>A0A540X405</accession>
<dbReference type="OrthoDB" id="9813090at2"/>
<evidence type="ECO:0000313" key="5">
    <source>
        <dbReference type="EMBL" id="TQF15996.1"/>
    </source>
</evidence>
<evidence type="ECO:0000313" key="6">
    <source>
        <dbReference type="Proteomes" id="UP000315369"/>
    </source>
</evidence>
<dbReference type="GO" id="GO:0006629">
    <property type="term" value="P:lipid metabolic process"/>
    <property type="evidence" value="ECO:0007669"/>
    <property type="project" value="UniProtKB-KW"/>
</dbReference>
<dbReference type="InterPro" id="IPR002641">
    <property type="entry name" value="PNPLA_dom"/>
</dbReference>
<name>A0A540X405_9BACT</name>
<comment type="caution">
    <text evidence="5">The sequence shown here is derived from an EMBL/GenBank/DDBJ whole genome shotgun (WGS) entry which is preliminary data.</text>
</comment>
<dbReference type="Gene3D" id="3.40.1090.10">
    <property type="entry name" value="Cytosolic phospholipase A2 catalytic domain"/>
    <property type="match status" value="2"/>
</dbReference>
<dbReference type="Pfam" id="PF01734">
    <property type="entry name" value="Patatin"/>
    <property type="match status" value="1"/>
</dbReference>
<gene>
    <name evidence="5" type="ORF">FJV41_10515</name>
</gene>
<feature type="transmembrane region" description="Helical" evidence="3">
    <location>
        <begin position="168"/>
        <end position="190"/>
    </location>
</feature>
<organism evidence="5 6">
    <name type="scientific">Myxococcus llanfairpwllgwyngyllgogerychwyrndrobwllllantysiliogogogochensis</name>
    <dbReference type="NCBI Taxonomy" id="2590453"/>
    <lineage>
        <taxon>Bacteria</taxon>
        <taxon>Pseudomonadati</taxon>
        <taxon>Myxococcota</taxon>
        <taxon>Myxococcia</taxon>
        <taxon>Myxococcales</taxon>
        <taxon>Cystobacterineae</taxon>
        <taxon>Myxococcaceae</taxon>
        <taxon>Myxococcus</taxon>
    </lineage>
</organism>
<feature type="transmembrane region" description="Helical" evidence="3">
    <location>
        <begin position="234"/>
        <end position="256"/>
    </location>
</feature>
<dbReference type="Proteomes" id="UP000315369">
    <property type="component" value="Unassembled WGS sequence"/>
</dbReference>
<keyword evidence="3" id="KW-0812">Transmembrane</keyword>
<dbReference type="AlphaFoldDB" id="A0A540X405"/>